<dbReference type="SUPFAM" id="SSF81593">
    <property type="entry name" value="Nucleotidyltransferase substrate binding subunit/domain"/>
    <property type="match status" value="1"/>
</dbReference>
<evidence type="ECO:0000313" key="1">
    <source>
        <dbReference type="EMBL" id="TRW92211.1"/>
    </source>
</evidence>
<accession>A0ABY3C9D2</accession>
<organism evidence="1 2">
    <name type="scientific">Candidatus Methylobacter oryzae</name>
    <dbReference type="NCBI Taxonomy" id="2497749"/>
    <lineage>
        <taxon>Bacteria</taxon>
        <taxon>Pseudomonadati</taxon>
        <taxon>Pseudomonadota</taxon>
        <taxon>Gammaproteobacteria</taxon>
        <taxon>Methylococcales</taxon>
        <taxon>Methylococcaceae</taxon>
        <taxon>Methylobacter</taxon>
    </lineage>
</organism>
<reference evidence="1 2" key="1">
    <citation type="journal article" date="2019" name="Antonie Van Leeuwenhoek">
        <title>Description of 'Ca. Methylobacter oryzae' KRF1, a novel species from the environmentally important Methylobacter clade 2.</title>
        <authorList>
            <person name="Khatri K."/>
            <person name="Mohite J.A."/>
            <person name="Pandit P.S."/>
            <person name="Bahulikar R."/>
            <person name="Rahalkar M.C."/>
        </authorList>
    </citation>
    <scope>NUCLEOTIDE SEQUENCE [LARGE SCALE GENOMIC DNA]</scope>
    <source>
        <strain evidence="1 2">KRF1</strain>
    </source>
</reference>
<dbReference type="RefSeq" id="WP_127028275.1">
    <property type="nucleotide sequence ID" value="NZ_RYFG02000108.1"/>
</dbReference>
<dbReference type="EMBL" id="RYFG02000108">
    <property type="protein sequence ID" value="TRW92211.1"/>
    <property type="molecule type" value="Genomic_DNA"/>
</dbReference>
<name>A0ABY3C9D2_9GAMM</name>
<proteinExistence type="predicted"/>
<gene>
    <name evidence="1" type="ORF">EKO24_015395</name>
</gene>
<sequence length="175" mass="20281">MNASLELPALRFLHTLGIVAKEGKHLSYSWNSLSNQVIDLEWVINLEQNPGRAEQLEAFVSRFGRMQDTMADKLFPRWLLALAEIPGSQIETLNRTERLGILLSTEQWLQARNLRNRLVHEYMTDPVKFIEDLALAKEYSLMLIETFNRLRQDAITRMKYNEGNLPEELPLPKSS</sequence>
<protein>
    <submittedName>
        <fullName evidence="1">Uncharacterized protein</fullName>
    </submittedName>
</protein>
<comment type="caution">
    <text evidence="1">The sequence shown here is derived from an EMBL/GenBank/DDBJ whole genome shotgun (WGS) entry which is preliminary data.</text>
</comment>
<dbReference type="Gene3D" id="1.20.120.330">
    <property type="entry name" value="Nucleotidyltransferases domain 2"/>
    <property type="match status" value="1"/>
</dbReference>
<dbReference type="Proteomes" id="UP000733744">
    <property type="component" value="Unassembled WGS sequence"/>
</dbReference>
<keyword evidence="2" id="KW-1185">Reference proteome</keyword>
<evidence type="ECO:0000313" key="2">
    <source>
        <dbReference type="Proteomes" id="UP000733744"/>
    </source>
</evidence>